<keyword evidence="2" id="KW-1185">Reference proteome</keyword>
<sequence>MNEIVFDLHLPAEEYLRVYQGSARDVVTQALDGRRVRFPAHILKPYLLHHGISGRFRISFDRNGRFQKIEKLA</sequence>
<proteinExistence type="predicted"/>
<dbReference type="InterPro" id="IPR021363">
    <property type="entry name" value="DUF2835"/>
</dbReference>
<dbReference type="EMBL" id="JADEYS010000004">
    <property type="protein sequence ID" value="MBE9396710.1"/>
    <property type="molecule type" value="Genomic_DNA"/>
</dbReference>
<dbReference type="Proteomes" id="UP000640333">
    <property type="component" value="Unassembled WGS sequence"/>
</dbReference>
<evidence type="ECO:0000313" key="1">
    <source>
        <dbReference type="EMBL" id="MBE9396710.1"/>
    </source>
</evidence>
<protein>
    <submittedName>
        <fullName evidence="1">DUF2835 domain-containing protein</fullName>
    </submittedName>
</protein>
<accession>A0A8J7K5B1</accession>
<name>A0A8J7K5B1_9GAMM</name>
<dbReference type="Pfam" id="PF11197">
    <property type="entry name" value="DUF2835"/>
    <property type="match status" value="1"/>
</dbReference>
<dbReference type="RefSeq" id="WP_193952264.1">
    <property type="nucleotide sequence ID" value="NZ_JADEYS010000004.1"/>
</dbReference>
<comment type="caution">
    <text evidence="1">The sequence shown here is derived from an EMBL/GenBank/DDBJ whole genome shotgun (WGS) entry which is preliminary data.</text>
</comment>
<evidence type="ECO:0000313" key="2">
    <source>
        <dbReference type="Proteomes" id="UP000640333"/>
    </source>
</evidence>
<gene>
    <name evidence="1" type="ORF">IOQ59_05475</name>
</gene>
<organism evidence="1 2">
    <name type="scientific">Pontibacterium sinense</name>
    <dbReference type="NCBI Taxonomy" id="2781979"/>
    <lineage>
        <taxon>Bacteria</taxon>
        <taxon>Pseudomonadati</taxon>
        <taxon>Pseudomonadota</taxon>
        <taxon>Gammaproteobacteria</taxon>
        <taxon>Oceanospirillales</taxon>
        <taxon>Oceanospirillaceae</taxon>
        <taxon>Pontibacterium</taxon>
    </lineage>
</organism>
<dbReference type="AlphaFoldDB" id="A0A8J7K5B1"/>
<reference evidence="1" key="1">
    <citation type="submission" date="2020-10" db="EMBL/GenBank/DDBJ databases">
        <title>Bacterium isolated from coastal waters sediment.</title>
        <authorList>
            <person name="Chen R.-J."/>
            <person name="Lu D.-C."/>
            <person name="Zhu K.-L."/>
            <person name="Du Z.-J."/>
        </authorList>
    </citation>
    <scope>NUCLEOTIDE SEQUENCE</scope>
    <source>
        <strain evidence="1">N1Y112</strain>
    </source>
</reference>